<feature type="region of interest" description="Disordered" evidence="1">
    <location>
        <begin position="206"/>
        <end position="308"/>
    </location>
</feature>
<dbReference type="AlphaFoldDB" id="A0AAP0E2A1"/>
<sequence length="588" mass="64970">MQRRSFNSVVAATQPSNLSMYHDSTPPSIHSGIPAPQPEMINALQPGSSLQLQQSAARSIAKISMNANQQAQMNMVSQNGTIELQPNVNLLQQNSNMFFNQQLRQQDYQVMLAHHLNQPQLQSNHMSDLVMQQQEQRAVLQRHQKNLQIQNQQQQRHQQQKLPPWNQLQSHQMSQLHQTTEVRDCKPIQGISAKSGKIPYNSASLQSTHEHALKTSPYPVSSPRPAQAASPQISQHSSPQTDQQNLVSRLSRAGTPLQSTNSSIIALSPSTSLAQSPAQGDREKPSSAVSSHSNAGSTVDQQAVSLAKPHSTIISTPGMSVSPLLAESTATDNDQFSAPTNVSGESCKTEQPHERLLKVIKSIAPRAFSSSVGDADSVLCTVDTTDRSMQDNGCSMFFGESLVGATKHCSPVFLDNCPVNLSKEYDVLFIEKRNLGLLDPFMLPCTTYVDRGDGQELGCLCQCSYEGVCREEWRRKLQLKIWFLAKLCEYYLPICVFKDVRDGSIEDCEERARYLTKRLCKLDPLLEDGVQWKFPNGWPLDTSRIFDGGSSAPVQNVSATTAQIALMLQANEQQQADEIHPANASNNV</sequence>
<feature type="compositionally biased region" description="Low complexity" evidence="1">
    <location>
        <begin position="148"/>
        <end position="179"/>
    </location>
</feature>
<reference evidence="2 3" key="1">
    <citation type="submission" date="2024-01" db="EMBL/GenBank/DDBJ databases">
        <title>Genome assemblies of Stephania.</title>
        <authorList>
            <person name="Yang L."/>
        </authorList>
    </citation>
    <scope>NUCLEOTIDE SEQUENCE [LARGE SCALE GENOMIC DNA]</scope>
    <source>
        <strain evidence="2">QJT</strain>
        <tissue evidence="2">Leaf</tissue>
    </source>
</reference>
<dbReference type="PANTHER" id="PTHR33137">
    <property type="entry name" value="MEDIATOR OF RNA POLYMERASE II TRANSCRIPTION SUBUNIT 15A-RELATED"/>
    <property type="match status" value="1"/>
</dbReference>
<evidence type="ECO:0000256" key="1">
    <source>
        <dbReference type="SAM" id="MobiDB-lite"/>
    </source>
</evidence>
<dbReference type="PANTHER" id="PTHR33137:SF4">
    <property type="entry name" value="MEDIATOR OF RNA POLYMERASE II TRANSCRIPTION SUBUNIT 15A-RELATED"/>
    <property type="match status" value="1"/>
</dbReference>
<accession>A0AAP0E2A1</accession>
<feature type="region of interest" description="Disordered" evidence="1">
    <location>
        <begin position="148"/>
        <end position="183"/>
    </location>
</feature>
<dbReference type="InterPro" id="IPR044661">
    <property type="entry name" value="MED15a/b/c-like"/>
</dbReference>
<feature type="compositionally biased region" description="Polar residues" evidence="1">
    <location>
        <begin position="229"/>
        <end position="248"/>
    </location>
</feature>
<feature type="compositionally biased region" description="Polar residues" evidence="1">
    <location>
        <begin position="328"/>
        <end position="346"/>
    </location>
</feature>
<keyword evidence="3" id="KW-1185">Reference proteome</keyword>
<feature type="compositionally biased region" description="Polar residues" evidence="1">
    <location>
        <begin position="256"/>
        <end position="278"/>
    </location>
</feature>
<evidence type="ECO:0000313" key="2">
    <source>
        <dbReference type="EMBL" id="KAK9085296.1"/>
    </source>
</evidence>
<dbReference type="GO" id="GO:0031490">
    <property type="term" value="F:chromatin DNA binding"/>
    <property type="evidence" value="ECO:0007669"/>
    <property type="project" value="InterPro"/>
</dbReference>
<comment type="caution">
    <text evidence="2">The sequence shown here is derived from an EMBL/GenBank/DDBJ whole genome shotgun (WGS) entry which is preliminary data.</text>
</comment>
<proteinExistence type="predicted"/>
<evidence type="ECO:0000313" key="3">
    <source>
        <dbReference type="Proteomes" id="UP001417504"/>
    </source>
</evidence>
<dbReference type="GO" id="GO:0003713">
    <property type="term" value="F:transcription coactivator activity"/>
    <property type="evidence" value="ECO:0007669"/>
    <property type="project" value="InterPro"/>
</dbReference>
<protein>
    <submittedName>
        <fullName evidence="2">Uncharacterized protein</fullName>
    </submittedName>
</protein>
<feature type="compositionally biased region" description="Low complexity" evidence="1">
    <location>
        <begin position="286"/>
        <end position="297"/>
    </location>
</feature>
<organism evidence="2 3">
    <name type="scientific">Stephania japonica</name>
    <dbReference type="NCBI Taxonomy" id="461633"/>
    <lineage>
        <taxon>Eukaryota</taxon>
        <taxon>Viridiplantae</taxon>
        <taxon>Streptophyta</taxon>
        <taxon>Embryophyta</taxon>
        <taxon>Tracheophyta</taxon>
        <taxon>Spermatophyta</taxon>
        <taxon>Magnoliopsida</taxon>
        <taxon>Ranunculales</taxon>
        <taxon>Menispermaceae</taxon>
        <taxon>Menispermoideae</taxon>
        <taxon>Cissampelideae</taxon>
        <taxon>Stephania</taxon>
    </lineage>
</organism>
<name>A0AAP0E2A1_9MAGN</name>
<feature type="region of interest" description="Disordered" evidence="1">
    <location>
        <begin position="326"/>
        <end position="348"/>
    </location>
</feature>
<dbReference type="EMBL" id="JBBNAE010000011">
    <property type="protein sequence ID" value="KAK9085296.1"/>
    <property type="molecule type" value="Genomic_DNA"/>
</dbReference>
<gene>
    <name evidence="2" type="ORF">Sjap_025707</name>
</gene>
<dbReference type="Proteomes" id="UP001417504">
    <property type="component" value="Unassembled WGS sequence"/>
</dbReference>